<dbReference type="RefSeq" id="WP_131452254.1">
    <property type="nucleotide sequence ID" value="NZ_BMJK01000001.1"/>
</dbReference>
<feature type="compositionally biased region" description="Basic and acidic residues" evidence="1">
    <location>
        <begin position="46"/>
        <end position="56"/>
    </location>
</feature>
<keyword evidence="3" id="KW-1185">Reference proteome</keyword>
<proteinExistence type="predicted"/>
<comment type="caution">
    <text evidence="2">The sequence shown here is derived from an EMBL/GenBank/DDBJ whole genome shotgun (WGS) entry which is preliminary data.</text>
</comment>
<reference evidence="2 3" key="1">
    <citation type="submission" date="2019-12" db="EMBL/GenBank/DDBJ databases">
        <title>Genomic-based taxomic classification of the family Erythrobacteraceae.</title>
        <authorList>
            <person name="Xu L."/>
        </authorList>
    </citation>
    <scope>NUCLEOTIDE SEQUENCE [LARGE SCALE GENOMIC DNA]</scope>
    <source>
        <strain evidence="2 3">RC4-10-4</strain>
    </source>
</reference>
<name>A0A844ZXT0_9SPHN</name>
<dbReference type="OrthoDB" id="7226109at2"/>
<sequence>MGEFTEKVKGNANEAIGKVKQQSGNPETRAEGKGQETKGEAQQLKGEVEGKLGNDI</sequence>
<gene>
    <name evidence="2" type="ORF">GRI62_04850</name>
</gene>
<evidence type="ECO:0000313" key="2">
    <source>
        <dbReference type="EMBL" id="MXO92933.1"/>
    </source>
</evidence>
<evidence type="ECO:0000313" key="3">
    <source>
        <dbReference type="Proteomes" id="UP000460626"/>
    </source>
</evidence>
<dbReference type="SUPFAM" id="SSF69047">
    <property type="entry name" value="Hypothetical protein YjbJ"/>
    <property type="match status" value="1"/>
</dbReference>
<dbReference type="EMBL" id="WTYH01000001">
    <property type="protein sequence ID" value="MXO92933.1"/>
    <property type="molecule type" value="Genomic_DNA"/>
</dbReference>
<evidence type="ECO:0000256" key="1">
    <source>
        <dbReference type="SAM" id="MobiDB-lite"/>
    </source>
</evidence>
<protein>
    <submittedName>
        <fullName evidence="2">CsbD family protein</fullName>
    </submittedName>
</protein>
<dbReference type="Proteomes" id="UP000460626">
    <property type="component" value="Unassembled WGS sequence"/>
</dbReference>
<dbReference type="AlphaFoldDB" id="A0A844ZXT0"/>
<dbReference type="InterPro" id="IPR036629">
    <property type="entry name" value="YjbJ_sf"/>
</dbReference>
<accession>A0A844ZXT0</accession>
<feature type="region of interest" description="Disordered" evidence="1">
    <location>
        <begin position="1"/>
        <end position="56"/>
    </location>
</feature>
<feature type="compositionally biased region" description="Basic and acidic residues" evidence="1">
    <location>
        <begin position="28"/>
        <end position="39"/>
    </location>
</feature>
<organism evidence="2 3">
    <name type="scientific">Aurantiacibacter arachoides</name>
    <dbReference type="NCBI Taxonomy" id="1850444"/>
    <lineage>
        <taxon>Bacteria</taxon>
        <taxon>Pseudomonadati</taxon>
        <taxon>Pseudomonadota</taxon>
        <taxon>Alphaproteobacteria</taxon>
        <taxon>Sphingomonadales</taxon>
        <taxon>Erythrobacteraceae</taxon>
        <taxon>Aurantiacibacter</taxon>
    </lineage>
</organism>